<dbReference type="EMBL" id="LAZR01003023">
    <property type="protein sequence ID" value="KKN22871.1"/>
    <property type="molecule type" value="Genomic_DNA"/>
</dbReference>
<protein>
    <submittedName>
        <fullName evidence="1">Uncharacterized protein</fullName>
    </submittedName>
</protein>
<accession>A0A0F9RCN3</accession>
<dbReference type="AlphaFoldDB" id="A0A0F9RCN3"/>
<proteinExistence type="predicted"/>
<comment type="caution">
    <text evidence="1">The sequence shown here is derived from an EMBL/GenBank/DDBJ whole genome shotgun (WGS) entry which is preliminary data.</text>
</comment>
<evidence type="ECO:0000313" key="1">
    <source>
        <dbReference type="EMBL" id="KKN22871.1"/>
    </source>
</evidence>
<organism evidence="1">
    <name type="scientific">marine sediment metagenome</name>
    <dbReference type="NCBI Taxonomy" id="412755"/>
    <lineage>
        <taxon>unclassified sequences</taxon>
        <taxon>metagenomes</taxon>
        <taxon>ecological metagenomes</taxon>
    </lineage>
</organism>
<reference evidence="1" key="1">
    <citation type="journal article" date="2015" name="Nature">
        <title>Complex archaea that bridge the gap between prokaryotes and eukaryotes.</title>
        <authorList>
            <person name="Spang A."/>
            <person name="Saw J.H."/>
            <person name="Jorgensen S.L."/>
            <person name="Zaremba-Niedzwiedzka K."/>
            <person name="Martijn J."/>
            <person name="Lind A.E."/>
            <person name="van Eijk R."/>
            <person name="Schleper C."/>
            <person name="Guy L."/>
            <person name="Ettema T.J."/>
        </authorList>
    </citation>
    <scope>NUCLEOTIDE SEQUENCE</scope>
</reference>
<sequence>MDLDGYKTFFLEGRKNLNPITGICGRILRGKSPKDFETLTDDPQRKIVMLMGADGLEKLLGKSGYEALITIGYMLDYIEYKVKNGFQFKLVIFHEGEIAKLATWDDVALMVSQIYPKAKSKIYHQLEKVKLTKFSEIERVANRKFNIIDKIGPEDKDFITYERLNNSEGTLIDVRAFFYHTVHLRELFSGDGFTYDANGERGLREYIALIVNWRS</sequence>
<name>A0A0F9RCN3_9ZZZZ</name>
<gene>
    <name evidence="1" type="ORF">LCGC14_0910790</name>
</gene>